<dbReference type="PANTHER" id="PTHR23291:SF50">
    <property type="entry name" value="PROTEIN LIFEGUARD 4"/>
    <property type="match status" value="1"/>
</dbReference>
<reference evidence="6 7" key="1">
    <citation type="submission" date="2023-11" db="EMBL/GenBank/DDBJ databases">
        <title>Halocaridina rubra genome assembly.</title>
        <authorList>
            <person name="Smith C."/>
        </authorList>
    </citation>
    <scope>NUCLEOTIDE SEQUENCE [LARGE SCALE GENOMIC DNA]</scope>
    <source>
        <strain evidence="6">EP-1</strain>
        <tissue evidence="6">Whole</tissue>
    </source>
</reference>
<feature type="transmembrane region" description="Helical" evidence="5">
    <location>
        <begin position="77"/>
        <end position="95"/>
    </location>
</feature>
<sequence length="242" mass="26417">MSTSLLIPQDGGQAEKGGIVNDFMYGSNVASSHIYIRMGFLRKVYGLLSVQLLVTTVVAACFAYVPTLRDTIHANPWMLIMSIFMALGLLIALHVKRHHVPINFVLLAAFTVVEAITVGVAVSMYEAEVVVKAFVLTLVITAGLTAYTFQTKRDFTNMGAGLLIGLMVIIGLGMMNLFLGSSGLELALAGGAALVFCLFIVFDTQMMMQKLSPEEYILATINLYLDILNLFLELLRLLGDRK</sequence>
<feature type="transmembrane region" description="Helical" evidence="5">
    <location>
        <begin position="186"/>
        <end position="204"/>
    </location>
</feature>
<feature type="transmembrane region" description="Helical" evidence="5">
    <location>
        <begin position="161"/>
        <end position="180"/>
    </location>
</feature>
<keyword evidence="4 5" id="KW-0472">Membrane</keyword>
<comment type="similarity">
    <text evidence="5">Belongs to the BI1 family.</text>
</comment>
<gene>
    <name evidence="6" type="primary">TMBIM4</name>
    <name evidence="6" type="ORF">SK128_012549</name>
</gene>
<organism evidence="6 7">
    <name type="scientific">Halocaridina rubra</name>
    <name type="common">Hawaiian red shrimp</name>
    <dbReference type="NCBI Taxonomy" id="373956"/>
    <lineage>
        <taxon>Eukaryota</taxon>
        <taxon>Metazoa</taxon>
        <taxon>Ecdysozoa</taxon>
        <taxon>Arthropoda</taxon>
        <taxon>Crustacea</taxon>
        <taxon>Multicrustacea</taxon>
        <taxon>Malacostraca</taxon>
        <taxon>Eumalacostraca</taxon>
        <taxon>Eucarida</taxon>
        <taxon>Decapoda</taxon>
        <taxon>Pleocyemata</taxon>
        <taxon>Caridea</taxon>
        <taxon>Atyoidea</taxon>
        <taxon>Atyidae</taxon>
        <taxon>Halocaridina</taxon>
    </lineage>
</organism>
<dbReference type="AlphaFoldDB" id="A0AAN8ZR37"/>
<evidence type="ECO:0000256" key="3">
    <source>
        <dbReference type="ARBA" id="ARBA00022989"/>
    </source>
</evidence>
<evidence type="ECO:0000256" key="1">
    <source>
        <dbReference type="ARBA" id="ARBA00004141"/>
    </source>
</evidence>
<dbReference type="GO" id="GO:0016020">
    <property type="term" value="C:membrane"/>
    <property type="evidence" value="ECO:0007669"/>
    <property type="project" value="UniProtKB-SubCell"/>
</dbReference>
<accession>A0AAN8ZR37</accession>
<keyword evidence="2 5" id="KW-0812">Transmembrane</keyword>
<evidence type="ECO:0000256" key="5">
    <source>
        <dbReference type="RuleBase" id="RU004379"/>
    </source>
</evidence>
<dbReference type="Pfam" id="PF01027">
    <property type="entry name" value="Bax1-I"/>
    <property type="match status" value="1"/>
</dbReference>
<feature type="transmembrane region" description="Helical" evidence="5">
    <location>
        <begin position="44"/>
        <end position="65"/>
    </location>
</feature>
<dbReference type="EMBL" id="JAXCGZ010020886">
    <property type="protein sequence ID" value="KAK7063293.1"/>
    <property type="molecule type" value="Genomic_DNA"/>
</dbReference>
<evidence type="ECO:0000256" key="4">
    <source>
        <dbReference type="ARBA" id="ARBA00023136"/>
    </source>
</evidence>
<protein>
    <submittedName>
        <fullName evidence="6">Transmembrane BAX inhibitor motif-containing protein 4</fullName>
    </submittedName>
</protein>
<evidence type="ECO:0000256" key="2">
    <source>
        <dbReference type="ARBA" id="ARBA00022692"/>
    </source>
</evidence>
<feature type="transmembrane region" description="Helical" evidence="5">
    <location>
        <begin position="129"/>
        <end position="149"/>
    </location>
</feature>
<keyword evidence="3 5" id="KW-1133">Transmembrane helix</keyword>
<evidence type="ECO:0000313" key="7">
    <source>
        <dbReference type="Proteomes" id="UP001381693"/>
    </source>
</evidence>
<comment type="subcellular location">
    <subcellularLocation>
        <location evidence="1">Membrane</location>
        <topology evidence="1">Multi-pass membrane protein</topology>
    </subcellularLocation>
</comment>
<keyword evidence="7" id="KW-1185">Reference proteome</keyword>
<name>A0AAN8ZR37_HALRR</name>
<proteinExistence type="inferred from homology"/>
<evidence type="ECO:0000313" key="6">
    <source>
        <dbReference type="EMBL" id="KAK7063293.1"/>
    </source>
</evidence>
<feature type="transmembrane region" description="Helical" evidence="5">
    <location>
        <begin position="102"/>
        <end position="123"/>
    </location>
</feature>
<dbReference type="InterPro" id="IPR006214">
    <property type="entry name" value="Bax_inhibitor_1-related"/>
</dbReference>
<dbReference type="GO" id="GO:0043066">
    <property type="term" value="P:negative regulation of apoptotic process"/>
    <property type="evidence" value="ECO:0007669"/>
    <property type="project" value="TreeGrafter"/>
</dbReference>
<dbReference type="PANTHER" id="PTHR23291">
    <property type="entry name" value="BAX INHIBITOR-RELATED"/>
    <property type="match status" value="1"/>
</dbReference>
<comment type="caution">
    <text evidence="6">The sequence shown here is derived from an EMBL/GenBank/DDBJ whole genome shotgun (WGS) entry which is preliminary data.</text>
</comment>
<dbReference type="Proteomes" id="UP001381693">
    <property type="component" value="Unassembled WGS sequence"/>
</dbReference>